<dbReference type="GO" id="GO:0043565">
    <property type="term" value="F:sequence-specific DNA binding"/>
    <property type="evidence" value="ECO:0007669"/>
    <property type="project" value="InterPro"/>
</dbReference>
<evidence type="ECO:0000259" key="8">
    <source>
        <dbReference type="PROSITE" id="PS50110"/>
    </source>
</evidence>
<keyword evidence="10" id="KW-1185">Reference proteome</keyword>
<dbReference type="GO" id="GO:0003700">
    <property type="term" value="F:DNA-binding transcription factor activity"/>
    <property type="evidence" value="ECO:0007669"/>
    <property type="project" value="InterPro"/>
</dbReference>
<proteinExistence type="predicted"/>
<dbReference type="Gene3D" id="3.40.50.2300">
    <property type="match status" value="1"/>
</dbReference>
<keyword evidence="6" id="KW-0597">Phosphoprotein</keyword>
<evidence type="ECO:0000259" key="7">
    <source>
        <dbReference type="PROSITE" id="PS01124"/>
    </source>
</evidence>
<dbReference type="InterPro" id="IPR018060">
    <property type="entry name" value="HTH_AraC"/>
</dbReference>
<dbReference type="PANTHER" id="PTHR43280:SF2">
    <property type="entry name" value="HTH-TYPE TRANSCRIPTIONAL REGULATOR EXSA"/>
    <property type="match status" value="1"/>
</dbReference>
<dbReference type="GO" id="GO:0000160">
    <property type="term" value="P:phosphorelay signal transduction system"/>
    <property type="evidence" value="ECO:0007669"/>
    <property type="project" value="InterPro"/>
</dbReference>
<evidence type="ECO:0000256" key="6">
    <source>
        <dbReference type="PROSITE-ProRule" id="PRU00169"/>
    </source>
</evidence>
<dbReference type="Proteomes" id="UP000306509">
    <property type="component" value="Unassembled WGS sequence"/>
</dbReference>
<dbReference type="GO" id="GO:0006508">
    <property type="term" value="P:proteolysis"/>
    <property type="evidence" value="ECO:0007669"/>
    <property type="project" value="UniProtKB-KW"/>
</dbReference>
<dbReference type="InterPro" id="IPR011006">
    <property type="entry name" value="CheY-like_superfamily"/>
</dbReference>
<keyword evidence="9" id="KW-0645">Protease</keyword>
<evidence type="ECO:0000313" key="9">
    <source>
        <dbReference type="EMBL" id="TLD00572.1"/>
    </source>
</evidence>
<keyword evidence="2" id="KW-0805">Transcription regulation</keyword>
<keyword evidence="4" id="KW-0804">Transcription</keyword>
<evidence type="ECO:0000256" key="5">
    <source>
        <dbReference type="ARBA" id="ARBA00024867"/>
    </source>
</evidence>
<dbReference type="SMART" id="SM00448">
    <property type="entry name" value="REC"/>
    <property type="match status" value="1"/>
</dbReference>
<feature type="modified residue" description="4-aspartylphosphate" evidence="6">
    <location>
        <position position="52"/>
    </location>
</feature>
<keyword evidence="3" id="KW-0238">DNA-binding</keyword>
<reference evidence="9 10" key="1">
    <citation type="journal article" date="2019" name="Anaerobe">
        <title>Detection of Robinsoniella peoriensis in multiple bone samples of a trauma patient.</title>
        <authorList>
            <person name="Schrottner P."/>
            <person name="Hartwich K."/>
            <person name="Bunk B."/>
            <person name="Schober I."/>
            <person name="Helbig S."/>
            <person name="Rudolph W.W."/>
            <person name="Gunzer F."/>
        </authorList>
    </citation>
    <scope>NUCLEOTIDE SEQUENCE [LARGE SCALE GENOMIC DNA]</scope>
    <source>
        <strain evidence="9 10">DSM 106044</strain>
    </source>
</reference>
<evidence type="ECO:0000313" key="10">
    <source>
        <dbReference type="Proteomes" id="UP000306509"/>
    </source>
</evidence>
<dbReference type="CDD" id="cd17536">
    <property type="entry name" value="REC_YesN-like"/>
    <property type="match status" value="1"/>
</dbReference>
<keyword evidence="9" id="KW-0378">Hydrolase</keyword>
<dbReference type="EMBL" id="QGQD01000052">
    <property type="protein sequence ID" value="TLD00572.1"/>
    <property type="molecule type" value="Genomic_DNA"/>
</dbReference>
<sequence>MKILVIDDESLARDILKSQLNKFQYWDILMEDNGQDALRTLERELPDVVFLDICMPEMSGIEFMEKADALQKDIIYIILSGHNKFEYAQRTMELGAYNYLLKPIDDKKLKEAMDAVEEKLSIIQFKKEQYAELNKSRARARELLKKQYIYDIISGNNSNSEKYGNAFREEPVRLEKTLFQICCYTIKDCSDQEITREDQEIIQFGIENITNEIAKMNVMNACFFSDKNINGILMNYDSANKDDKLIYQQLFDNIRRYISYFKQAELTFGVGREVSGLQRIQEAYTSAKDTVNKRLILGGGVIYFASEEQTSARKNSDAGQILEEAIIKSLYQGDIGQIKKYVDDLYAPFLNLMLADVKKLNKMHLNLFVLLHKELEKKEIDSSRVLDNEFSLYNKIQTFDTIEEMKAFLLEKILLCMKALEQQSGLGNEKIIIRAKEYIEQNLGFHLTLESVAEHVNFSPAYFSKFFKNEEGLNFIDYVNKVRIEEAKRLLDQNVKTADICDKIGFADVKHFYKTFKKWEGITPGQYKKG</sequence>
<organism evidence="9 10">
    <name type="scientific">Robinsoniella peoriensis</name>
    <dbReference type="NCBI Taxonomy" id="180332"/>
    <lineage>
        <taxon>Bacteria</taxon>
        <taxon>Bacillati</taxon>
        <taxon>Bacillota</taxon>
        <taxon>Clostridia</taxon>
        <taxon>Lachnospirales</taxon>
        <taxon>Lachnospiraceae</taxon>
        <taxon>Robinsoniella</taxon>
    </lineage>
</organism>
<dbReference type="AlphaFoldDB" id="A0A4U8Q6Q2"/>
<accession>A0A4U8Q6Q2</accession>
<protein>
    <recommendedName>
        <fullName evidence="1">Stage 0 sporulation protein A homolog</fullName>
    </recommendedName>
</protein>
<evidence type="ECO:0000256" key="3">
    <source>
        <dbReference type="ARBA" id="ARBA00023125"/>
    </source>
</evidence>
<dbReference type="InterPro" id="IPR001789">
    <property type="entry name" value="Sig_transdc_resp-reg_receiver"/>
</dbReference>
<feature type="domain" description="Response regulatory" evidence="8">
    <location>
        <begin position="2"/>
        <end position="117"/>
    </location>
</feature>
<dbReference type="Pfam" id="PF00072">
    <property type="entry name" value="Response_reg"/>
    <property type="match status" value="1"/>
</dbReference>
<comment type="function">
    <text evidence="5">May play the central regulatory role in sporulation. It may be an element of the effector pathway responsible for the activation of sporulation genes in response to nutritional stress. Spo0A may act in concert with spo0H (a sigma factor) to control the expression of some genes that are critical to the sporulation process.</text>
</comment>
<evidence type="ECO:0000256" key="2">
    <source>
        <dbReference type="ARBA" id="ARBA00023015"/>
    </source>
</evidence>
<gene>
    <name evidence="9" type="primary">degU_1</name>
    <name evidence="9" type="ORF">DSM106044_02519</name>
</gene>
<dbReference type="SUPFAM" id="SSF46689">
    <property type="entry name" value="Homeodomain-like"/>
    <property type="match status" value="2"/>
</dbReference>
<dbReference type="RefSeq" id="WP_138002550.1">
    <property type="nucleotide sequence ID" value="NZ_JBHTNY010000008.1"/>
</dbReference>
<evidence type="ECO:0000256" key="1">
    <source>
        <dbReference type="ARBA" id="ARBA00018672"/>
    </source>
</evidence>
<dbReference type="Pfam" id="PF12833">
    <property type="entry name" value="HTH_18"/>
    <property type="match status" value="1"/>
</dbReference>
<dbReference type="GO" id="GO:0008233">
    <property type="term" value="F:peptidase activity"/>
    <property type="evidence" value="ECO:0007669"/>
    <property type="project" value="UniProtKB-KW"/>
</dbReference>
<dbReference type="SUPFAM" id="SSF52172">
    <property type="entry name" value="CheY-like"/>
    <property type="match status" value="1"/>
</dbReference>
<dbReference type="PROSITE" id="PS50110">
    <property type="entry name" value="RESPONSE_REGULATORY"/>
    <property type="match status" value="1"/>
</dbReference>
<dbReference type="SMART" id="SM00342">
    <property type="entry name" value="HTH_ARAC"/>
    <property type="match status" value="1"/>
</dbReference>
<dbReference type="PANTHER" id="PTHR43280">
    <property type="entry name" value="ARAC-FAMILY TRANSCRIPTIONAL REGULATOR"/>
    <property type="match status" value="1"/>
</dbReference>
<feature type="domain" description="HTH araC/xylS-type" evidence="7">
    <location>
        <begin position="433"/>
        <end position="530"/>
    </location>
</feature>
<name>A0A4U8Q6Q2_9FIRM</name>
<dbReference type="Gene3D" id="1.10.10.60">
    <property type="entry name" value="Homeodomain-like"/>
    <property type="match status" value="2"/>
</dbReference>
<evidence type="ECO:0000256" key="4">
    <source>
        <dbReference type="ARBA" id="ARBA00023163"/>
    </source>
</evidence>
<dbReference type="PROSITE" id="PS01124">
    <property type="entry name" value="HTH_ARAC_FAMILY_2"/>
    <property type="match status" value="1"/>
</dbReference>
<dbReference type="InterPro" id="IPR009057">
    <property type="entry name" value="Homeodomain-like_sf"/>
</dbReference>
<comment type="caution">
    <text evidence="9">The sequence shown here is derived from an EMBL/GenBank/DDBJ whole genome shotgun (WGS) entry which is preliminary data.</text>
</comment>